<protein>
    <recommendedName>
        <fullName evidence="10">DUF1682-domain-containing protein</fullName>
    </recommendedName>
</protein>
<evidence type="ECO:0000256" key="2">
    <source>
        <dbReference type="ARBA" id="ARBA00022692"/>
    </source>
</evidence>
<evidence type="ECO:0000256" key="7">
    <source>
        <dbReference type="SAM" id="SignalP"/>
    </source>
</evidence>
<dbReference type="PANTHER" id="PTHR12883:SF0">
    <property type="entry name" value="PAT COMPLEX SUBUNIT CCDC47"/>
    <property type="match status" value="1"/>
</dbReference>
<dbReference type="AlphaFoldDB" id="A0A4V6ETX8"/>
<proteinExistence type="predicted"/>
<dbReference type="GeneID" id="40726861"/>
<dbReference type="RefSeq" id="XP_029739274.1">
    <property type="nucleotide sequence ID" value="XM_029884564.1"/>
</dbReference>
<organism evidence="8 9">
    <name type="scientific">Sporisorium graminicola</name>
    <dbReference type="NCBI Taxonomy" id="280036"/>
    <lineage>
        <taxon>Eukaryota</taxon>
        <taxon>Fungi</taxon>
        <taxon>Dikarya</taxon>
        <taxon>Basidiomycota</taxon>
        <taxon>Ustilaginomycotina</taxon>
        <taxon>Ustilaginomycetes</taxon>
        <taxon>Ustilaginales</taxon>
        <taxon>Ustilaginaceae</taxon>
        <taxon>Sporisorium</taxon>
    </lineage>
</organism>
<dbReference type="KEGG" id="sgra:EX895_003966"/>
<gene>
    <name evidence="8" type="ORF">EX895_003966</name>
</gene>
<feature type="transmembrane region" description="Helical" evidence="6">
    <location>
        <begin position="84"/>
        <end position="106"/>
    </location>
</feature>
<dbReference type="GO" id="GO:0005783">
    <property type="term" value="C:endoplasmic reticulum"/>
    <property type="evidence" value="ECO:0007669"/>
    <property type="project" value="InterPro"/>
</dbReference>
<dbReference type="GO" id="GO:0016020">
    <property type="term" value="C:membrane"/>
    <property type="evidence" value="ECO:0007669"/>
    <property type="project" value="UniProtKB-SubCell"/>
</dbReference>
<dbReference type="EMBL" id="SRRM01000014">
    <property type="protein sequence ID" value="TKY87289.1"/>
    <property type="molecule type" value="Genomic_DNA"/>
</dbReference>
<keyword evidence="3 6" id="KW-1133">Transmembrane helix</keyword>
<dbReference type="Proteomes" id="UP000306050">
    <property type="component" value="Chromosome SGRAM_22"/>
</dbReference>
<feature type="chain" id="PRO_5020734828" description="DUF1682-domain-containing protein" evidence="7">
    <location>
        <begin position="34"/>
        <end position="435"/>
    </location>
</feature>
<dbReference type="InterPro" id="IPR012879">
    <property type="entry name" value="CCDC47"/>
</dbReference>
<evidence type="ECO:0000256" key="5">
    <source>
        <dbReference type="SAM" id="MobiDB-lite"/>
    </source>
</evidence>
<evidence type="ECO:0008006" key="10">
    <source>
        <dbReference type="Google" id="ProtNLM"/>
    </source>
</evidence>
<keyword evidence="7" id="KW-0732">Signal</keyword>
<dbReference type="OrthoDB" id="10039147at2759"/>
<keyword evidence="4 6" id="KW-0472">Membrane</keyword>
<dbReference type="PANTHER" id="PTHR12883">
    <property type="entry name" value="ADIPOCYTE-SPECIFIC PROTEIN 4-RELATED"/>
    <property type="match status" value="1"/>
</dbReference>
<dbReference type="GO" id="GO:0005509">
    <property type="term" value="F:calcium ion binding"/>
    <property type="evidence" value="ECO:0007669"/>
    <property type="project" value="InterPro"/>
</dbReference>
<dbReference type="GO" id="GO:0032469">
    <property type="term" value="P:endoplasmic reticulum calcium ion homeostasis"/>
    <property type="evidence" value="ECO:0007669"/>
    <property type="project" value="InterPro"/>
</dbReference>
<evidence type="ECO:0000313" key="8">
    <source>
        <dbReference type="EMBL" id="TKY87289.1"/>
    </source>
</evidence>
<feature type="signal peptide" evidence="7">
    <location>
        <begin position="1"/>
        <end position="33"/>
    </location>
</feature>
<evidence type="ECO:0000256" key="6">
    <source>
        <dbReference type="SAM" id="Phobius"/>
    </source>
</evidence>
<feature type="compositionally biased region" description="Basic residues" evidence="5">
    <location>
        <begin position="425"/>
        <end position="435"/>
    </location>
</feature>
<accession>A0A4V6ETX8</accession>
<feature type="region of interest" description="Disordered" evidence="5">
    <location>
        <begin position="375"/>
        <end position="435"/>
    </location>
</feature>
<comment type="subcellular location">
    <subcellularLocation>
        <location evidence="1">Membrane</location>
        <topology evidence="1">Single-pass membrane protein</topology>
    </subcellularLocation>
</comment>
<feature type="compositionally biased region" description="Basic and acidic residues" evidence="5">
    <location>
        <begin position="375"/>
        <end position="424"/>
    </location>
</feature>
<reference evidence="8 9" key="1">
    <citation type="submission" date="2019-05" db="EMBL/GenBank/DDBJ databases">
        <title>Sporisorium graminicola CBS 10092 draft sequencing and annotation.</title>
        <authorList>
            <person name="Solano-Gonzalez S."/>
            <person name="Caddick M.X."/>
            <person name="Darby A."/>
        </authorList>
    </citation>
    <scope>NUCLEOTIDE SEQUENCE [LARGE SCALE GENOMIC DNA]</scope>
    <source>
        <strain evidence="8 9">CBS 10092</strain>
    </source>
</reference>
<evidence type="ECO:0000256" key="1">
    <source>
        <dbReference type="ARBA" id="ARBA00004167"/>
    </source>
</evidence>
<keyword evidence="2 6" id="KW-0812">Transmembrane</keyword>
<evidence type="ECO:0000256" key="4">
    <source>
        <dbReference type="ARBA" id="ARBA00023136"/>
    </source>
</evidence>
<name>A0A4V6ETX8_9BASI</name>
<sequence length="435" mass="47539">MAANQLASSRAGLPTGAIFAVWTMLLLASSSTAFELPSFLKSVISVERVNNNANRPTGATAYQANQPYDGIEIPLTGRFVFRPALFWLEGGVLGFCLLFILIHIVGKTRNRQIAQRFASAALPTLEQEFAVVANDDGKGHLLWNGGNAALMFASGRRGCASLHVTFDLIPRHDPMEILYSFAKDIALASTTSSFRDTITLTFTLPPTADNVSGVFALVNKGALQHTRSGRFDLTFAKVVDSDSAVTSRGLSKQWAVMSEAVELTDTFLGEPDQKGVAQRAKLGLVDLLEGQAGRFLDSIVLTDQPSERPTKGPIPAEKRQRLLVLTAQAPKSRADAQKAAELLQLGCNLVDALEQGVVKLRNETLAKLRKTRAAVDKELQDEATKEQREAEQEAREEAKRKAEKAKFDKLSPAEQAKRKEVERKRALKKGSQKVR</sequence>
<keyword evidence="9" id="KW-1185">Reference proteome</keyword>
<evidence type="ECO:0000313" key="9">
    <source>
        <dbReference type="Proteomes" id="UP000306050"/>
    </source>
</evidence>
<evidence type="ECO:0000256" key="3">
    <source>
        <dbReference type="ARBA" id="ARBA00022989"/>
    </source>
</evidence>
<comment type="caution">
    <text evidence="8">The sequence shown here is derived from an EMBL/GenBank/DDBJ whole genome shotgun (WGS) entry which is preliminary data.</text>
</comment>
<dbReference type="Pfam" id="PF07946">
    <property type="entry name" value="CCDC47"/>
    <property type="match status" value="1"/>
</dbReference>